<sequence length="93" mass="10285">MDIGHNKSTSHVQVTPTAMRKGDRHPSRLPSSSPLHLSSRKRSQDDSASDNGRYLSTRVHHELAGRNSSSIPSPAAERKKQGREPVENYASVR</sequence>
<protein>
    <submittedName>
        <fullName evidence="2">Uncharacterized protein</fullName>
    </submittedName>
</protein>
<evidence type="ECO:0000313" key="2">
    <source>
        <dbReference type="EMBL" id="KZT04279.1"/>
    </source>
</evidence>
<reference evidence="2 3" key="1">
    <citation type="journal article" date="2016" name="Mol. Biol. Evol.">
        <title>Comparative Genomics of Early-Diverging Mushroom-Forming Fungi Provides Insights into the Origins of Lignocellulose Decay Capabilities.</title>
        <authorList>
            <person name="Nagy L.G."/>
            <person name="Riley R."/>
            <person name="Tritt A."/>
            <person name="Adam C."/>
            <person name="Daum C."/>
            <person name="Floudas D."/>
            <person name="Sun H."/>
            <person name="Yadav J.S."/>
            <person name="Pangilinan J."/>
            <person name="Larsson K.H."/>
            <person name="Matsuura K."/>
            <person name="Barry K."/>
            <person name="Labutti K."/>
            <person name="Kuo R."/>
            <person name="Ohm R.A."/>
            <person name="Bhattacharya S.S."/>
            <person name="Shirouzu T."/>
            <person name="Yoshinaga Y."/>
            <person name="Martin F.M."/>
            <person name="Grigoriev I.V."/>
            <person name="Hibbett D.S."/>
        </authorList>
    </citation>
    <scope>NUCLEOTIDE SEQUENCE [LARGE SCALE GENOMIC DNA]</scope>
    <source>
        <strain evidence="2 3">93-53</strain>
    </source>
</reference>
<accession>A0A165D7H3</accession>
<proteinExistence type="predicted"/>
<keyword evidence="3" id="KW-1185">Reference proteome</keyword>
<feature type="compositionally biased region" description="Basic and acidic residues" evidence="1">
    <location>
        <begin position="76"/>
        <end position="86"/>
    </location>
</feature>
<feature type="compositionally biased region" description="Polar residues" evidence="1">
    <location>
        <begin position="1"/>
        <end position="16"/>
    </location>
</feature>
<name>A0A165D7H3_9APHY</name>
<dbReference type="GeneID" id="63826386"/>
<dbReference type="InParanoid" id="A0A165D7H3"/>
<dbReference type="AlphaFoldDB" id="A0A165D7H3"/>
<dbReference type="EMBL" id="KV427637">
    <property type="protein sequence ID" value="KZT04279.1"/>
    <property type="molecule type" value="Genomic_DNA"/>
</dbReference>
<feature type="compositionally biased region" description="Low complexity" evidence="1">
    <location>
        <begin position="28"/>
        <end position="37"/>
    </location>
</feature>
<feature type="region of interest" description="Disordered" evidence="1">
    <location>
        <begin position="1"/>
        <end position="93"/>
    </location>
</feature>
<evidence type="ECO:0000256" key="1">
    <source>
        <dbReference type="SAM" id="MobiDB-lite"/>
    </source>
</evidence>
<dbReference type="RefSeq" id="XP_040762019.1">
    <property type="nucleotide sequence ID" value="XM_040909357.1"/>
</dbReference>
<organism evidence="2 3">
    <name type="scientific">Laetiporus sulphureus 93-53</name>
    <dbReference type="NCBI Taxonomy" id="1314785"/>
    <lineage>
        <taxon>Eukaryota</taxon>
        <taxon>Fungi</taxon>
        <taxon>Dikarya</taxon>
        <taxon>Basidiomycota</taxon>
        <taxon>Agaricomycotina</taxon>
        <taxon>Agaricomycetes</taxon>
        <taxon>Polyporales</taxon>
        <taxon>Laetiporus</taxon>
    </lineage>
</organism>
<dbReference type="Proteomes" id="UP000076871">
    <property type="component" value="Unassembled WGS sequence"/>
</dbReference>
<evidence type="ECO:0000313" key="3">
    <source>
        <dbReference type="Proteomes" id="UP000076871"/>
    </source>
</evidence>
<gene>
    <name evidence="2" type="ORF">LAESUDRAFT_728082</name>
</gene>